<sequence>MVTFCRSLFITDEANVNNTPLLVTVASVMDMDKEVLLLLVTVNRARSGLTVVSKGVLKARRRVGLI</sequence>
<accession>A0A6H9FSJ9</accession>
<dbReference type="AlphaFoldDB" id="A0A6H9FSJ9"/>
<dbReference type="Proteomes" id="UP000438874">
    <property type="component" value="Unassembled WGS sequence"/>
</dbReference>
<proteinExistence type="predicted"/>
<dbReference type="EMBL" id="BJCH01000062">
    <property type="protein sequence ID" value="GCL47853.1"/>
    <property type="molecule type" value="Genomic_DNA"/>
</dbReference>
<reference evidence="1 2" key="1">
    <citation type="submission" date="2019-02" db="EMBL/GenBank/DDBJ databases">
        <title>Draft genome sequence of Arthrospira platensis NIES-3787.</title>
        <authorList>
            <person name="Yamaguchi H."/>
            <person name="Suzuki S."/>
            <person name="Kawachi M."/>
        </authorList>
    </citation>
    <scope>NUCLEOTIDE SEQUENCE [LARGE SCALE GENOMIC DNA]</scope>
    <source>
        <strain evidence="1 2">NIES-3787</strain>
    </source>
</reference>
<evidence type="ECO:0000313" key="2">
    <source>
        <dbReference type="Proteomes" id="UP000438874"/>
    </source>
</evidence>
<name>A0A6H9FSJ9_MICAE</name>
<gene>
    <name evidence="1" type="ORF">NIES3787_35640</name>
</gene>
<protein>
    <submittedName>
        <fullName evidence="1">Uncharacterized protein</fullName>
    </submittedName>
</protein>
<comment type="caution">
    <text evidence="1">The sequence shown here is derived from an EMBL/GenBank/DDBJ whole genome shotgun (WGS) entry which is preliminary data.</text>
</comment>
<organism evidence="1 2">
    <name type="scientific">Microcystis aeruginosa NIES-3787</name>
    <dbReference type="NCBI Taxonomy" id="2517782"/>
    <lineage>
        <taxon>Bacteria</taxon>
        <taxon>Bacillati</taxon>
        <taxon>Cyanobacteriota</taxon>
        <taxon>Cyanophyceae</taxon>
        <taxon>Oscillatoriophycideae</taxon>
        <taxon>Chroococcales</taxon>
        <taxon>Microcystaceae</taxon>
        <taxon>Microcystis</taxon>
    </lineage>
</organism>
<evidence type="ECO:0000313" key="1">
    <source>
        <dbReference type="EMBL" id="GCL47853.1"/>
    </source>
</evidence>